<dbReference type="SUPFAM" id="SSF52047">
    <property type="entry name" value="RNI-like"/>
    <property type="match status" value="1"/>
</dbReference>
<dbReference type="GO" id="GO:0005737">
    <property type="term" value="C:cytoplasm"/>
    <property type="evidence" value="ECO:0007669"/>
    <property type="project" value="TreeGrafter"/>
</dbReference>
<evidence type="ECO:0000313" key="5">
    <source>
        <dbReference type="Proteomes" id="UP000639772"/>
    </source>
</evidence>
<evidence type="ECO:0000313" key="4">
    <source>
        <dbReference type="Proteomes" id="UP000636800"/>
    </source>
</evidence>
<dbReference type="Proteomes" id="UP000636800">
    <property type="component" value="Chromosome 10"/>
</dbReference>
<name>A0A835Q885_VANPL</name>
<dbReference type="Gene3D" id="1.20.1280.50">
    <property type="match status" value="1"/>
</dbReference>
<keyword evidence="4" id="KW-1185">Reference proteome</keyword>
<dbReference type="PANTHER" id="PTHR13382">
    <property type="entry name" value="MITOCHONDRIAL ATP SYNTHASE COUPLING FACTOR B"/>
    <property type="match status" value="1"/>
</dbReference>
<proteinExistence type="predicted"/>
<evidence type="ECO:0000313" key="3">
    <source>
        <dbReference type="EMBL" id="KAG0465735.1"/>
    </source>
</evidence>
<protein>
    <recommendedName>
        <fullName evidence="1">F-box domain-containing protein</fullName>
    </recommendedName>
</protein>
<dbReference type="OrthoDB" id="10044893at2759"/>
<dbReference type="PANTHER" id="PTHR13382:SF16">
    <property type="entry name" value="F-BOX PROTEIN SKIP28"/>
    <property type="match status" value="1"/>
</dbReference>
<gene>
    <name evidence="3" type="ORF">HPP92_019899</name>
    <name evidence="2" type="ORF">HPP92_020322</name>
</gene>
<evidence type="ECO:0000313" key="2">
    <source>
        <dbReference type="EMBL" id="KAG0464253.1"/>
    </source>
</evidence>
<dbReference type="EMBL" id="JADCNL010000010">
    <property type="protein sequence ID" value="KAG0464253.1"/>
    <property type="molecule type" value="Genomic_DNA"/>
</dbReference>
<dbReference type="PROSITE" id="PS00198">
    <property type="entry name" value="4FE4S_FER_1"/>
    <property type="match status" value="1"/>
</dbReference>
<accession>A0A835Q885</accession>
<dbReference type="InterPro" id="IPR036047">
    <property type="entry name" value="F-box-like_dom_sf"/>
</dbReference>
<dbReference type="SUPFAM" id="SSF81383">
    <property type="entry name" value="F-box domain"/>
    <property type="match status" value="1"/>
</dbReference>
<dbReference type="InterPro" id="IPR017900">
    <property type="entry name" value="4Fe4S_Fe_S_CS"/>
</dbReference>
<organism evidence="2 4">
    <name type="scientific">Vanilla planifolia</name>
    <name type="common">Vanilla</name>
    <dbReference type="NCBI Taxonomy" id="51239"/>
    <lineage>
        <taxon>Eukaryota</taxon>
        <taxon>Viridiplantae</taxon>
        <taxon>Streptophyta</taxon>
        <taxon>Embryophyta</taxon>
        <taxon>Tracheophyta</taxon>
        <taxon>Spermatophyta</taxon>
        <taxon>Magnoliopsida</taxon>
        <taxon>Liliopsida</taxon>
        <taxon>Asparagales</taxon>
        <taxon>Orchidaceae</taxon>
        <taxon>Vanilloideae</taxon>
        <taxon>Vanilleae</taxon>
        <taxon>Vanilla</taxon>
    </lineage>
</organism>
<dbReference type="AlphaFoldDB" id="A0A835Q885"/>
<dbReference type="Gene3D" id="3.80.10.10">
    <property type="entry name" value="Ribonuclease Inhibitor"/>
    <property type="match status" value="1"/>
</dbReference>
<dbReference type="InterPro" id="IPR032675">
    <property type="entry name" value="LRR_dom_sf"/>
</dbReference>
<sequence>MENQAYLPAAGAAEPHGALYLVLSYLRLPELLAFRQVCRAFRDEIATDELLWRHITVAPPLSGKLTDDILSRITSLAKGKLSFLELIRCWRITDAGLLQVVQQNLAIIKLYLPGCTCITVDGVVRVVKLLVEQNGCLKRLRIHGIFNIKGEHLIILRSLLCKNLKQECSSTHFYSYCQSPSINGDDEPVIDVDVCPKCKNVRMVFDCTRENCRAMRNKLSECRGCFFCIARCEECGGCLAVEELEDDTACSHQLCSTCWLQLPKCSTCNLPLCKADMDAQGLSSTGFICEQCRDYNSKDLALQQELSFEDVL</sequence>
<dbReference type="PROSITE" id="PS50181">
    <property type="entry name" value="FBOX"/>
    <property type="match status" value="1"/>
</dbReference>
<dbReference type="Proteomes" id="UP000639772">
    <property type="component" value="Chromosome 10"/>
</dbReference>
<evidence type="ECO:0000259" key="1">
    <source>
        <dbReference type="PROSITE" id="PS50181"/>
    </source>
</evidence>
<dbReference type="InterPro" id="IPR001810">
    <property type="entry name" value="F-box_dom"/>
</dbReference>
<comment type="caution">
    <text evidence="2">The sequence shown here is derived from an EMBL/GenBank/DDBJ whole genome shotgun (WGS) entry which is preliminary data.</text>
</comment>
<dbReference type="EMBL" id="JADCNM010000010">
    <property type="protein sequence ID" value="KAG0465735.1"/>
    <property type="molecule type" value="Genomic_DNA"/>
</dbReference>
<feature type="domain" description="F-box" evidence="1">
    <location>
        <begin position="8"/>
        <end position="55"/>
    </location>
</feature>
<reference evidence="4 5" key="1">
    <citation type="journal article" date="2020" name="Nat. Food">
        <title>A phased Vanilla planifolia genome enables genetic improvement of flavour and production.</title>
        <authorList>
            <person name="Hasing T."/>
            <person name="Tang H."/>
            <person name="Brym M."/>
            <person name="Khazi F."/>
            <person name="Huang T."/>
            <person name="Chambers A.H."/>
        </authorList>
    </citation>
    <scope>NUCLEOTIDE SEQUENCE [LARGE SCALE GENOMIC DNA]</scope>
    <source>
        <tissue evidence="2">Leaf</tissue>
    </source>
</reference>
<dbReference type="Pfam" id="PF12937">
    <property type="entry name" value="F-box-like"/>
    <property type="match status" value="1"/>
</dbReference>
<dbReference type="InterPro" id="IPR050648">
    <property type="entry name" value="F-box_LRR-repeat"/>
</dbReference>